<reference evidence="1" key="1">
    <citation type="journal article" date="2014" name="Front. Microbiol.">
        <title>High frequency of phylogenetically diverse reductive dehalogenase-homologous genes in deep subseafloor sedimentary metagenomes.</title>
        <authorList>
            <person name="Kawai M."/>
            <person name="Futagami T."/>
            <person name="Toyoda A."/>
            <person name="Takaki Y."/>
            <person name="Nishi S."/>
            <person name="Hori S."/>
            <person name="Arai W."/>
            <person name="Tsubouchi T."/>
            <person name="Morono Y."/>
            <person name="Uchiyama I."/>
            <person name="Ito T."/>
            <person name="Fujiyama A."/>
            <person name="Inagaki F."/>
            <person name="Takami H."/>
        </authorList>
    </citation>
    <scope>NUCLEOTIDE SEQUENCE</scope>
    <source>
        <strain evidence="1">Expedition CK06-06</strain>
    </source>
</reference>
<gene>
    <name evidence="1" type="ORF">S01H1_58815</name>
</gene>
<dbReference type="InterPro" id="IPR011659">
    <property type="entry name" value="WD40"/>
</dbReference>
<dbReference type="InterPro" id="IPR051200">
    <property type="entry name" value="Host-pathogen_enzymatic-act"/>
</dbReference>
<comment type="caution">
    <text evidence="1">The sequence shown here is derived from an EMBL/GenBank/DDBJ whole genome shotgun (WGS) entry which is preliminary data.</text>
</comment>
<name>X0XCA6_9ZZZZ</name>
<protein>
    <recommendedName>
        <fullName evidence="2">YncE family protein</fullName>
    </recommendedName>
</protein>
<accession>X0XCA6</accession>
<evidence type="ECO:0008006" key="2">
    <source>
        <dbReference type="Google" id="ProtNLM"/>
    </source>
</evidence>
<dbReference type="InterPro" id="IPR011044">
    <property type="entry name" value="Quino_amine_DH_bsu"/>
</dbReference>
<sequence length="255" mass="27932">EVSPDGRFAYAVPITSRDDTSRVSVVDVAKDRVVKSIRIKDVGRAVEFLHRGTKAFVLNSRGRIYVVDTASNKVIDSIDLGKGIEIGQYAHLAITPDDTRLYLASWDWRTEKGVVFVIDLASESVSKIEIPGDPQGIRLSPDGRWGYVVIGAGKIVILDLATDTAVGELSWNRVFEGREDRRQDLRDLAISPDGKRAYVTAWDGDAVIVADLGARRVIDAIELNKIMARPFEIAISPDGSRVYISSTAQSPGAYS</sequence>
<organism evidence="1">
    <name type="scientific">marine sediment metagenome</name>
    <dbReference type="NCBI Taxonomy" id="412755"/>
    <lineage>
        <taxon>unclassified sequences</taxon>
        <taxon>metagenomes</taxon>
        <taxon>ecological metagenomes</taxon>
    </lineage>
</organism>
<feature type="non-terminal residue" evidence="1">
    <location>
        <position position="255"/>
    </location>
</feature>
<proteinExistence type="predicted"/>
<dbReference type="AlphaFoldDB" id="X0XCA6"/>
<dbReference type="Pfam" id="PF07676">
    <property type="entry name" value="PD40"/>
    <property type="match status" value="1"/>
</dbReference>
<feature type="non-terminal residue" evidence="1">
    <location>
        <position position="1"/>
    </location>
</feature>
<dbReference type="InterPro" id="IPR015943">
    <property type="entry name" value="WD40/YVTN_repeat-like_dom_sf"/>
</dbReference>
<dbReference type="PANTHER" id="PTHR47197">
    <property type="entry name" value="PROTEIN NIRF"/>
    <property type="match status" value="1"/>
</dbReference>
<dbReference type="Gene3D" id="2.130.10.10">
    <property type="entry name" value="YVTN repeat-like/Quinoprotein amine dehydrogenase"/>
    <property type="match status" value="3"/>
</dbReference>
<dbReference type="EMBL" id="BARS01038435">
    <property type="protein sequence ID" value="GAG22566.1"/>
    <property type="molecule type" value="Genomic_DNA"/>
</dbReference>
<dbReference type="PANTHER" id="PTHR47197:SF3">
    <property type="entry name" value="DIHYDRO-HEME D1 DEHYDROGENASE"/>
    <property type="match status" value="1"/>
</dbReference>
<evidence type="ECO:0000313" key="1">
    <source>
        <dbReference type="EMBL" id="GAG22566.1"/>
    </source>
</evidence>
<dbReference type="SUPFAM" id="SSF50969">
    <property type="entry name" value="YVTN repeat-like/Quinoprotein amine dehydrogenase"/>
    <property type="match status" value="1"/>
</dbReference>